<feature type="region of interest" description="Disordered" evidence="1">
    <location>
        <begin position="68"/>
        <end position="206"/>
    </location>
</feature>
<gene>
    <name evidence="3" type="ORF">OUZ56_033165</name>
</gene>
<evidence type="ECO:0000313" key="4">
    <source>
        <dbReference type="Proteomes" id="UP001234178"/>
    </source>
</evidence>
<reference evidence="3 4" key="1">
    <citation type="journal article" date="2023" name="Nucleic Acids Res.">
        <title>The hologenome of Daphnia magna reveals possible DNA methylation and microbiome-mediated evolution of the host genome.</title>
        <authorList>
            <person name="Chaturvedi A."/>
            <person name="Li X."/>
            <person name="Dhandapani V."/>
            <person name="Marshall H."/>
            <person name="Kissane S."/>
            <person name="Cuenca-Cambronero M."/>
            <person name="Asole G."/>
            <person name="Calvet F."/>
            <person name="Ruiz-Romero M."/>
            <person name="Marangio P."/>
            <person name="Guigo R."/>
            <person name="Rago D."/>
            <person name="Mirbahai L."/>
            <person name="Eastwood N."/>
            <person name="Colbourne J.K."/>
            <person name="Zhou J."/>
            <person name="Mallon E."/>
            <person name="Orsini L."/>
        </authorList>
    </citation>
    <scope>NUCLEOTIDE SEQUENCE [LARGE SCALE GENOMIC DNA]</scope>
    <source>
        <strain evidence="3">LRV0_1</strain>
    </source>
</reference>
<comment type="caution">
    <text evidence="3">The sequence shown here is derived from an EMBL/GenBank/DDBJ whole genome shotgun (WGS) entry which is preliminary data.</text>
</comment>
<feature type="compositionally biased region" description="Basic and acidic residues" evidence="1">
    <location>
        <begin position="168"/>
        <end position="181"/>
    </location>
</feature>
<feature type="compositionally biased region" description="Basic and acidic residues" evidence="1">
    <location>
        <begin position="127"/>
        <end position="142"/>
    </location>
</feature>
<evidence type="ECO:0000313" key="3">
    <source>
        <dbReference type="EMBL" id="KAK4045541.1"/>
    </source>
</evidence>
<feature type="domain" description="Pseudouridine synthase RsuA/RluA-like" evidence="2">
    <location>
        <begin position="28"/>
        <end position="79"/>
    </location>
</feature>
<dbReference type="InterPro" id="IPR006145">
    <property type="entry name" value="PsdUridine_synth_RsuA/RluA"/>
</dbReference>
<dbReference type="SUPFAM" id="SSF55120">
    <property type="entry name" value="Pseudouridine synthase"/>
    <property type="match status" value="1"/>
</dbReference>
<organism evidence="3 4">
    <name type="scientific">Daphnia magna</name>
    <dbReference type="NCBI Taxonomy" id="35525"/>
    <lineage>
        <taxon>Eukaryota</taxon>
        <taxon>Metazoa</taxon>
        <taxon>Ecdysozoa</taxon>
        <taxon>Arthropoda</taxon>
        <taxon>Crustacea</taxon>
        <taxon>Branchiopoda</taxon>
        <taxon>Diplostraca</taxon>
        <taxon>Cladocera</taxon>
        <taxon>Anomopoda</taxon>
        <taxon>Daphniidae</taxon>
        <taxon>Daphnia</taxon>
    </lineage>
</organism>
<evidence type="ECO:0000256" key="1">
    <source>
        <dbReference type="SAM" id="MobiDB-lite"/>
    </source>
</evidence>
<keyword evidence="4" id="KW-1185">Reference proteome</keyword>
<dbReference type="EMBL" id="JAOYFB010000044">
    <property type="protein sequence ID" value="KAK4045541.1"/>
    <property type="molecule type" value="Genomic_DNA"/>
</dbReference>
<protein>
    <recommendedName>
        <fullName evidence="2">Pseudouridine synthase RsuA/RluA-like domain-containing protein</fullName>
    </recommendedName>
</protein>
<dbReference type="Gene3D" id="3.30.2350.10">
    <property type="entry name" value="Pseudouridine synthase"/>
    <property type="match status" value="1"/>
</dbReference>
<feature type="region of interest" description="Disordered" evidence="1">
    <location>
        <begin position="1"/>
        <end position="36"/>
    </location>
</feature>
<accession>A0ABR0BAD7</accession>
<sequence>MMRARDTLQALLDAERAASEAPELPEESSDAKTASMPEAAYVYPVHRLDRGTSGALAFALTEDAARSYRTAFDEGRVEKVGGERARDGGHRLSPPARRRVVLPRGGPAENREISSDSEASRPPPPPDCRRYELRDRLVHTEGPRGGGAPPPRPPCGVHHASGAGPRSVSDHRPRPARERLPRGAPTVRGPGSARRDPLTKSLGDSL</sequence>
<dbReference type="Proteomes" id="UP001234178">
    <property type="component" value="Unassembled WGS sequence"/>
</dbReference>
<proteinExistence type="predicted"/>
<dbReference type="InterPro" id="IPR020103">
    <property type="entry name" value="PsdUridine_synth_cat_dom_sf"/>
</dbReference>
<evidence type="ECO:0000259" key="2">
    <source>
        <dbReference type="Pfam" id="PF00849"/>
    </source>
</evidence>
<name>A0ABR0BAD7_9CRUS</name>
<dbReference type="Pfam" id="PF00849">
    <property type="entry name" value="PseudoU_synth_2"/>
    <property type="match status" value="1"/>
</dbReference>
<feature type="compositionally biased region" description="Basic and acidic residues" evidence="1">
    <location>
        <begin position="68"/>
        <end position="90"/>
    </location>
</feature>